<dbReference type="GO" id="GO:0005634">
    <property type="term" value="C:nucleus"/>
    <property type="evidence" value="ECO:0007669"/>
    <property type="project" value="TreeGrafter"/>
</dbReference>
<dbReference type="EMBL" id="MU167349">
    <property type="protein sequence ID" value="KAG0142403.1"/>
    <property type="molecule type" value="Genomic_DNA"/>
</dbReference>
<dbReference type="OrthoDB" id="442087at2759"/>
<dbReference type="GO" id="GO:0051087">
    <property type="term" value="F:protein-folding chaperone binding"/>
    <property type="evidence" value="ECO:0007669"/>
    <property type="project" value="TreeGrafter"/>
</dbReference>
<evidence type="ECO:0000313" key="2">
    <source>
        <dbReference type="EMBL" id="KAG0142403.1"/>
    </source>
</evidence>
<dbReference type="GO" id="GO:0005737">
    <property type="term" value="C:cytoplasm"/>
    <property type="evidence" value="ECO:0007669"/>
    <property type="project" value="TreeGrafter"/>
</dbReference>
<dbReference type="InterPro" id="IPR001623">
    <property type="entry name" value="DnaJ_domain"/>
</dbReference>
<proteinExistence type="predicted"/>
<gene>
    <name evidence="2" type="ORF">CROQUDRAFT_67261</name>
</gene>
<evidence type="ECO:0000313" key="3">
    <source>
        <dbReference type="Proteomes" id="UP000886653"/>
    </source>
</evidence>
<accession>A0A9P6T9D6</accession>
<dbReference type="SUPFAM" id="SSF46565">
    <property type="entry name" value="Chaperone J-domain"/>
    <property type="match status" value="1"/>
</dbReference>
<dbReference type="Gene3D" id="1.10.287.110">
    <property type="entry name" value="DnaJ domain"/>
    <property type="match status" value="1"/>
</dbReference>
<reference evidence="2" key="1">
    <citation type="submission" date="2013-11" db="EMBL/GenBank/DDBJ databases">
        <title>Genome sequence of the fusiform rust pathogen reveals effectors for host alternation and coevolution with pine.</title>
        <authorList>
            <consortium name="DOE Joint Genome Institute"/>
            <person name="Smith K."/>
            <person name="Pendleton A."/>
            <person name="Kubisiak T."/>
            <person name="Anderson C."/>
            <person name="Salamov A."/>
            <person name="Aerts A."/>
            <person name="Riley R."/>
            <person name="Clum A."/>
            <person name="Lindquist E."/>
            <person name="Ence D."/>
            <person name="Campbell M."/>
            <person name="Kronenberg Z."/>
            <person name="Feau N."/>
            <person name="Dhillon B."/>
            <person name="Hamelin R."/>
            <person name="Burleigh J."/>
            <person name="Smith J."/>
            <person name="Yandell M."/>
            <person name="Nelson C."/>
            <person name="Grigoriev I."/>
            <person name="Davis J."/>
        </authorList>
    </citation>
    <scope>NUCLEOTIDE SEQUENCE</scope>
    <source>
        <strain evidence="2">G11</strain>
    </source>
</reference>
<evidence type="ECO:0000259" key="1">
    <source>
        <dbReference type="PROSITE" id="PS50076"/>
    </source>
</evidence>
<dbReference type="Proteomes" id="UP000886653">
    <property type="component" value="Unassembled WGS sequence"/>
</dbReference>
<dbReference type="AlphaFoldDB" id="A0A9P6T9D6"/>
<dbReference type="GO" id="GO:0051082">
    <property type="term" value="F:unfolded protein binding"/>
    <property type="evidence" value="ECO:0007669"/>
    <property type="project" value="TreeGrafter"/>
</dbReference>
<protein>
    <recommendedName>
        <fullName evidence="1">J domain-containing protein</fullName>
    </recommendedName>
</protein>
<dbReference type="Pfam" id="PF00226">
    <property type="entry name" value="DnaJ"/>
    <property type="match status" value="1"/>
</dbReference>
<dbReference type="PROSITE" id="PS50076">
    <property type="entry name" value="DNAJ_2"/>
    <property type="match status" value="1"/>
</dbReference>
<comment type="caution">
    <text evidence="2">The sequence shown here is derived from an EMBL/GenBank/DDBJ whole genome shotgun (WGS) entry which is preliminary data.</text>
</comment>
<keyword evidence="3" id="KW-1185">Reference proteome</keyword>
<feature type="domain" description="J" evidence="1">
    <location>
        <begin position="5"/>
        <end position="77"/>
    </location>
</feature>
<dbReference type="PANTHER" id="PTHR43948:SF21">
    <property type="entry name" value="DNAJ DOMAIN-CONTAINING PROTEIN"/>
    <property type="match status" value="1"/>
</dbReference>
<dbReference type="CDD" id="cd06257">
    <property type="entry name" value="DnaJ"/>
    <property type="match status" value="1"/>
</dbReference>
<dbReference type="GO" id="GO:0044183">
    <property type="term" value="F:protein folding chaperone"/>
    <property type="evidence" value="ECO:0007669"/>
    <property type="project" value="TreeGrafter"/>
</dbReference>
<dbReference type="PRINTS" id="PR00625">
    <property type="entry name" value="JDOMAIN"/>
</dbReference>
<organism evidence="2 3">
    <name type="scientific">Cronartium quercuum f. sp. fusiforme G11</name>
    <dbReference type="NCBI Taxonomy" id="708437"/>
    <lineage>
        <taxon>Eukaryota</taxon>
        <taxon>Fungi</taxon>
        <taxon>Dikarya</taxon>
        <taxon>Basidiomycota</taxon>
        <taxon>Pucciniomycotina</taxon>
        <taxon>Pucciniomycetes</taxon>
        <taxon>Pucciniales</taxon>
        <taxon>Coleosporiaceae</taxon>
        <taxon>Cronartium</taxon>
    </lineage>
</organism>
<name>A0A9P6T9D6_9BASI</name>
<dbReference type="InterPro" id="IPR036869">
    <property type="entry name" value="J_dom_sf"/>
</dbReference>
<dbReference type="PANTHER" id="PTHR43948">
    <property type="entry name" value="DNAJ HOMOLOG SUBFAMILY B"/>
    <property type="match status" value="1"/>
</dbReference>
<sequence>MDFPDYYAILSLPHNPPPSTDDIRNAYKKASLLTHPDRSPGLSETQRRAATERFQKVADAYYVLSDPIRRKEYDQTFKETNWNQNDYNTSNSESFFSRFFGSNSSTEGNNNNQRPDPDLTFATVFEDMLRPEVESKLPLWKYAGTLSGATLGFILGSLPGAALGSVAGNRLGAVRDAKGKSVAAVFVELDGGQKAAILKGLAMKVLGHALS</sequence>
<dbReference type="SMART" id="SM00271">
    <property type="entry name" value="DnaJ"/>
    <property type="match status" value="1"/>
</dbReference>